<evidence type="ECO:0000256" key="9">
    <source>
        <dbReference type="ARBA" id="ARBA00023204"/>
    </source>
</evidence>
<dbReference type="PANTHER" id="PTHR33693:SF9">
    <property type="entry name" value="TYPE-4 URACIL-DNA GLYCOSYLASE"/>
    <property type="match status" value="1"/>
</dbReference>
<accession>A0A423PID3</accession>
<keyword evidence="12" id="KW-1185">Reference proteome</keyword>
<dbReference type="InterPro" id="IPR025404">
    <property type="entry name" value="DUF4130"/>
</dbReference>
<comment type="caution">
    <text evidence="11">The sequence shown here is derived from an EMBL/GenBank/DDBJ whole genome shotgun (WGS) entry which is preliminary data.</text>
</comment>
<organism evidence="11 12">
    <name type="scientific">Salinisphaera orenii MK-B5</name>
    <dbReference type="NCBI Taxonomy" id="856730"/>
    <lineage>
        <taxon>Bacteria</taxon>
        <taxon>Pseudomonadati</taxon>
        <taxon>Pseudomonadota</taxon>
        <taxon>Gammaproteobacteria</taxon>
        <taxon>Salinisphaerales</taxon>
        <taxon>Salinisphaeraceae</taxon>
        <taxon>Salinisphaera</taxon>
    </lineage>
</organism>
<keyword evidence="7" id="KW-0408">Iron</keyword>
<dbReference type="Pfam" id="PF03167">
    <property type="entry name" value="UDG"/>
    <property type="match status" value="1"/>
</dbReference>
<evidence type="ECO:0000256" key="8">
    <source>
        <dbReference type="ARBA" id="ARBA00023014"/>
    </source>
</evidence>
<dbReference type="GO" id="GO:0046872">
    <property type="term" value="F:metal ion binding"/>
    <property type="evidence" value="ECO:0007669"/>
    <property type="project" value="UniProtKB-KW"/>
</dbReference>
<keyword evidence="6" id="KW-0378">Hydrolase</keyword>
<dbReference type="InterPro" id="IPR036895">
    <property type="entry name" value="Uracil-DNA_glycosylase-like_sf"/>
</dbReference>
<protein>
    <recommendedName>
        <fullName evidence="2">Type-4 uracil-DNA glycosylase</fullName>
    </recommendedName>
</protein>
<dbReference type="SMART" id="SM00986">
    <property type="entry name" value="UDG"/>
    <property type="match status" value="1"/>
</dbReference>
<keyword evidence="8" id="KW-0411">Iron-sulfur</keyword>
<dbReference type="NCBIfam" id="TIGR00758">
    <property type="entry name" value="UDG_fam4"/>
    <property type="match status" value="1"/>
</dbReference>
<evidence type="ECO:0000256" key="4">
    <source>
        <dbReference type="ARBA" id="ARBA00022723"/>
    </source>
</evidence>
<dbReference type="AlphaFoldDB" id="A0A423PID3"/>
<keyword evidence="4" id="KW-0479">Metal-binding</keyword>
<dbReference type="GO" id="GO:0006281">
    <property type="term" value="P:DNA repair"/>
    <property type="evidence" value="ECO:0007669"/>
    <property type="project" value="UniProtKB-KW"/>
</dbReference>
<keyword evidence="9" id="KW-0234">DNA repair</keyword>
<evidence type="ECO:0000256" key="6">
    <source>
        <dbReference type="ARBA" id="ARBA00022801"/>
    </source>
</evidence>
<dbReference type="NCBIfam" id="TIGR03914">
    <property type="entry name" value="UDG_fam_dom"/>
    <property type="match status" value="1"/>
</dbReference>
<keyword evidence="5" id="KW-0227">DNA damage</keyword>
<dbReference type="InterPro" id="IPR023875">
    <property type="entry name" value="DNA_repair_put"/>
</dbReference>
<reference evidence="11 12" key="1">
    <citation type="submission" date="2013-10" db="EMBL/GenBank/DDBJ databases">
        <title>Salinisphaera orenii MK-B5 Genome Sequencing.</title>
        <authorList>
            <person name="Lai Q."/>
            <person name="Li C."/>
            <person name="Shao Z."/>
        </authorList>
    </citation>
    <scope>NUCLEOTIDE SEQUENCE [LARGE SCALE GENOMIC DNA]</scope>
    <source>
        <strain evidence="11 12">MK-B5</strain>
    </source>
</reference>
<dbReference type="Pfam" id="PF13566">
    <property type="entry name" value="DUF4130"/>
    <property type="match status" value="1"/>
</dbReference>
<dbReference type="Proteomes" id="UP000283993">
    <property type="component" value="Unassembled WGS sequence"/>
</dbReference>
<proteinExistence type="inferred from homology"/>
<dbReference type="InterPro" id="IPR005273">
    <property type="entry name" value="Ura-DNA_glyco_family4"/>
</dbReference>
<evidence type="ECO:0000256" key="2">
    <source>
        <dbReference type="ARBA" id="ARBA00019403"/>
    </source>
</evidence>
<dbReference type="InterPro" id="IPR005122">
    <property type="entry name" value="Uracil-DNA_glycosylase-like"/>
</dbReference>
<dbReference type="Gene3D" id="3.40.470.10">
    <property type="entry name" value="Uracil-DNA glycosylase-like domain"/>
    <property type="match status" value="1"/>
</dbReference>
<dbReference type="SMART" id="SM00987">
    <property type="entry name" value="UreE_C"/>
    <property type="match status" value="1"/>
</dbReference>
<feature type="domain" description="Uracil-DNA glycosylase-like" evidence="10">
    <location>
        <begin position="332"/>
        <end position="487"/>
    </location>
</feature>
<evidence type="ECO:0000259" key="10">
    <source>
        <dbReference type="SMART" id="SM00986"/>
    </source>
</evidence>
<name>A0A423PID3_9GAMM</name>
<keyword evidence="3" id="KW-0004">4Fe-4S</keyword>
<evidence type="ECO:0000256" key="7">
    <source>
        <dbReference type="ARBA" id="ARBA00023004"/>
    </source>
</evidence>
<comment type="similarity">
    <text evidence="1">Belongs to the uracil-DNA glycosylase (UDG) superfamily. Type 4 (UDGa) family.</text>
</comment>
<sequence length="500" mass="55324">MARRRGVTMHQPSLFGQAEAGAERTVVRFAPDFEAWRHAACVQWRAGRAPDALWWQADPAARGDEPARVVGPRVPKAFGALARAVACHRSVDRWALLYRLLWRVSHGERHLLALAGDADVARANRYAKAVRRDAHKMKAFVRFRAVPDPEAIDGEPRYVAWFEPEHEIIAHVADFFVRRFANMRWSILTPDRCLHYEGRGRPWFSAGTHAAAAPAGDALEDAWRVYYRSIFNPARLKRRAMQSEMPAKYWKNMPEAELIPSLIAGADARVAAMEAQCGGSERLRCGPRPERPAAREAAAVARTPEASLERLQLQAAACRGCPLWRPATRTVFGEGPADARIAVVGEQPGDAEDLAGRPFVGPAGRLLDRALAEAGLDRAALYLTNAVKHFKFTPRGKARIHAKPAYREVAACRPWLDAELELLRPALVVCLGATAARTLLGRPVTVARQRGRIVEVGERACLVTFHPAHVLRSGADGDYRDFVADLARAARRAHEGVRPV</sequence>
<dbReference type="GO" id="GO:0051539">
    <property type="term" value="F:4 iron, 4 sulfur cluster binding"/>
    <property type="evidence" value="ECO:0007669"/>
    <property type="project" value="UniProtKB-KW"/>
</dbReference>
<dbReference type="GO" id="GO:0097506">
    <property type="term" value="F:deaminated base DNA N-glycosylase activity"/>
    <property type="evidence" value="ECO:0007669"/>
    <property type="project" value="UniProtKB-ARBA"/>
</dbReference>
<dbReference type="CDD" id="cd10030">
    <property type="entry name" value="UDG-F4_TTUDGA_SPO1dp_like"/>
    <property type="match status" value="1"/>
</dbReference>
<evidence type="ECO:0000256" key="3">
    <source>
        <dbReference type="ARBA" id="ARBA00022485"/>
    </source>
</evidence>
<dbReference type="InterPro" id="IPR051536">
    <property type="entry name" value="UDG_Type-4/5"/>
</dbReference>
<dbReference type="NCBIfam" id="TIGR03915">
    <property type="entry name" value="SAM_7_link_chp"/>
    <property type="match status" value="1"/>
</dbReference>
<evidence type="ECO:0000256" key="5">
    <source>
        <dbReference type="ARBA" id="ARBA00022763"/>
    </source>
</evidence>
<evidence type="ECO:0000313" key="12">
    <source>
        <dbReference type="Proteomes" id="UP000283993"/>
    </source>
</evidence>
<evidence type="ECO:0000313" key="11">
    <source>
        <dbReference type="EMBL" id="ROO25315.1"/>
    </source>
</evidence>
<gene>
    <name evidence="11" type="ORF">SAOR_12205</name>
</gene>
<evidence type="ECO:0000256" key="1">
    <source>
        <dbReference type="ARBA" id="ARBA00006521"/>
    </source>
</evidence>
<dbReference type="EMBL" id="AYKH01000034">
    <property type="protein sequence ID" value="ROO25315.1"/>
    <property type="molecule type" value="Genomic_DNA"/>
</dbReference>
<dbReference type="SUPFAM" id="SSF52141">
    <property type="entry name" value="Uracil-DNA glycosylase-like"/>
    <property type="match status" value="1"/>
</dbReference>
<dbReference type="PANTHER" id="PTHR33693">
    <property type="entry name" value="TYPE-5 URACIL-DNA GLYCOSYLASE"/>
    <property type="match status" value="1"/>
</dbReference>